<dbReference type="EMBL" id="JBHLUH010000017">
    <property type="protein sequence ID" value="MFC0528610.1"/>
    <property type="molecule type" value="Genomic_DNA"/>
</dbReference>
<sequence length="84" mass="9399">MTAYEELVEMSGGDRETARVLLDGLRQIEAGASDPQLRRFASDVLAGRITLREVARSEAYDTVLSQHFRGLTRWRDHLPPDGDG</sequence>
<comment type="caution">
    <text evidence="1">The sequence shown here is derived from an EMBL/GenBank/DDBJ whole genome shotgun (WGS) entry which is preliminary data.</text>
</comment>
<evidence type="ECO:0000313" key="2">
    <source>
        <dbReference type="Proteomes" id="UP001589867"/>
    </source>
</evidence>
<protein>
    <submittedName>
        <fullName evidence="1">Uncharacterized protein</fullName>
    </submittedName>
</protein>
<accession>A0ABV6M1P1</accession>
<proteinExistence type="predicted"/>
<gene>
    <name evidence="1" type="ORF">ACFFIA_13155</name>
</gene>
<reference evidence="1 2" key="1">
    <citation type="submission" date="2024-09" db="EMBL/GenBank/DDBJ databases">
        <authorList>
            <person name="Sun Q."/>
            <person name="Mori K."/>
        </authorList>
    </citation>
    <scope>NUCLEOTIDE SEQUENCE [LARGE SCALE GENOMIC DNA]</scope>
    <source>
        <strain evidence="1 2">TBRC 3947</strain>
    </source>
</reference>
<organism evidence="1 2">
    <name type="scientific">Phytohabitans kaempferiae</name>
    <dbReference type="NCBI Taxonomy" id="1620943"/>
    <lineage>
        <taxon>Bacteria</taxon>
        <taxon>Bacillati</taxon>
        <taxon>Actinomycetota</taxon>
        <taxon>Actinomycetes</taxon>
        <taxon>Micromonosporales</taxon>
        <taxon>Micromonosporaceae</taxon>
    </lineage>
</organism>
<dbReference type="RefSeq" id="WP_377250389.1">
    <property type="nucleotide sequence ID" value="NZ_JBHLUH010000017.1"/>
</dbReference>
<dbReference type="Proteomes" id="UP001589867">
    <property type="component" value="Unassembled WGS sequence"/>
</dbReference>
<evidence type="ECO:0000313" key="1">
    <source>
        <dbReference type="EMBL" id="MFC0528610.1"/>
    </source>
</evidence>
<keyword evidence="2" id="KW-1185">Reference proteome</keyword>
<name>A0ABV6M1P1_9ACTN</name>